<sequence length="211" mass="23252">MRTDIKKDRKDLYLPGRADFTEVDVPAMTYLAIDGHGDPNTSPAYAIAIQALYAGAYAIRSALKKRTGDDFVVGPLEGLWTSADDSAFVARDKGEWDWTMMIPLPDAVSSQDIVDGLGQAACKKPDLPIAALKELPLTEGRSLQILHVGTYDDEAPTLARLHDEVMPRLGLTWNGPHHEIYLSDPRRVAPEKMKTVLRQPVKPDSDTDEAD</sequence>
<proteinExistence type="predicted"/>
<gene>
    <name evidence="2" type="ORF">BKH33_04210</name>
</gene>
<dbReference type="EMBL" id="MSRR01000007">
    <property type="protein sequence ID" value="OMG37661.1"/>
    <property type="molecule type" value="Genomic_DNA"/>
</dbReference>
<dbReference type="SUPFAM" id="SSF55136">
    <property type="entry name" value="Probable bacterial effector-binding domain"/>
    <property type="match status" value="1"/>
</dbReference>
<dbReference type="AlphaFoldDB" id="A0A854DC25"/>
<reference evidence="2 3" key="1">
    <citation type="submission" date="2016-12" db="EMBL/GenBank/DDBJ databases">
        <title>Genomic comparison of strains in the 'Actinomyces naeslundii' group.</title>
        <authorList>
            <person name="Mughal S.R."/>
            <person name="Do T."/>
            <person name="Gilbert S.C."/>
            <person name="Witherden E.A."/>
            <person name="Didelot X."/>
            <person name="Beighton D."/>
        </authorList>
    </citation>
    <scope>NUCLEOTIDE SEQUENCE [LARGE SCALE GENOMIC DNA]</scope>
    <source>
        <strain evidence="2 3">NCTC 10301</strain>
    </source>
</reference>
<dbReference type="Proteomes" id="UP000187035">
    <property type="component" value="Unassembled WGS sequence"/>
</dbReference>
<evidence type="ECO:0000313" key="2">
    <source>
        <dbReference type="EMBL" id="OMG37661.1"/>
    </source>
</evidence>
<dbReference type="InterPro" id="IPR029442">
    <property type="entry name" value="GyrI-like"/>
</dbReference>
<dbReference type="Gene3D" id="3.20.80.10">
    <property type="entry name" value="Regulatory factor, effector binding domain"/>
    <property type="match status" value="1"/>
</dbReference>
<dbReference type="Pfam" id="PF06445">
    <property type="entry name" value="GyrI-like"/>
    <property type="match status" value="1"/>
</dbReference>
<dbReference type="InterPro" id="IPR011256">
    <property type="entry name" value="Reg_factor_effector_dom_sf"/>
</dbReference>
<feature type="domain" description="GyrI-like small molecule binding" evidence="1">
    <location>
        <begin position="20"/>
        <end position="201"/>
    </location>
</feature>
<dbReference type="GeneID" id="64257113"/>
<dbReference type="RefSeq" id="WP_003783216.1">
    <property type="nucleotide sequence ID" value="NZ_CAURHQ010000019.1"/>
</dbReference>
<comment type="caution">
    <text evidence="2">The sequence shown here is derived from an EMBL/GenBank/DDBJ whole genome shotgun (WGS) entry which is preliminary data.</text>
</comment>
<evidence type="ECO:0000313" key="3">
    <source>
        <dbReference type="Proteomes" id="UP000187035"/>
    </source>
</evidence>
<protein>
    <recommendedName>
        <fullName evidence="1">GyrI-like small molecule binding domain-containing protein</fullName>
    </recommendedName>
</protein>
<organism evidence="2 3">
    <name type="scientific">Actinomyces naeslundii</name>
    <dbReference type="NCBI Taxonomy" id="1655"/>
    <lineage>
        <taxon>Bacteria</taxon>
        <taxon>Bacillati</taxon>
        <taxon>Actinomycetota</taxon>
        <taxon>Actinomycetes</taxon>
        <taxon>Actinomycetales</taxon>
        <taxon>Actinomycetaceae</taxon>
        <taxon>Actinomyces</taxon>
    </lineage>
</organism>
<accession>A0A854DC25</accession>
<name>A0A854DC25_ACTNA</name>
<evidence type="ECO:0000259" key="1">
    <source>
        <dbReference type="Pfam" id="PF06445"/>
    </source>
</evidence>